<evidence type="ECO:0000313" key="1">
    <source>
        <dbReference type="EMBL" id="PWK09592.1"/>
    </source>
</evidence>
<dbReference type="AlphaFoldDB" id="A0A316DAA4"/>
<comment type="caution">
    <text evidence="1">The sequence shown here is derived from an EMBL/GenBank/DDBJ whole genome shotgun (WGS) entry which is preliminary data.</text>
</comment>
<sequence>MMTLRETIDKVEAKILPINHIDHRFRLEQIAFDLEGISVHARLLTSNDSDYSILCHYSPITKSITGWLMIDSHGTEYQVLGIVSKTLFYFARKSCIQVLETLGYEVEV</sequence>
<dbReference type="OrthoDB" id="2381818at2"/>
<organism evidence="1 2">
    <name type="scientific">Tumebacillus permanentifrigoris</name>
    <dbReference type="NCBI Taxonomy" id="378543"/>
    <lineage>
        <taxon>Bacteria</taxon>
        <taxon>Bacillati</taxon>
        <taxon>Bacillota</taxon>
        <taxon>Bacilli</taxon>
        <taxon>Bacillales</taxon>
        <taxon>Alicyclobacillaceae</taxon>
        <taxon>Tumebacillus</taxon>
    </lineage>
</organism>
<dbReference type="RefSeq" id="WP_109690105.1">
    <property type="nucleotide sequence ID" value="NZ_QGGL01000013.1"/>
</dbReference>
<protein>
    <submittedName>
        <fullName evidence="1">Uncharacterized protein</fullName>
    </submittedName>
</protein>
<proteinExistence type="predicted"/>
<accession>A0A316DAA4</accession>
<reference evidence="1 2" key="1">
    <citation type="submission" date="2018-05" db="EMBL/GenBank/DDBJ databases">
        <title>Genomic Encyclopedia of Type Strains, Phase IV (KMG-IV): sequencing the most valuable type-strain genomes for metagenomic binning, comparative biology and taxonomic classification.</title>
        <authorList>
            <person name="Goeker M."/>
        </authorList>
    </citation>
    <scope>NUCLEOTIDE SEQUENCE [LARGE SCALE GENOMIC DNA]</scope>
    <source>
        <strain evidence="1 2">DSM 18773</strain>
    </source>
</reference>
<evidence type="ECO:0000313" key="2">
    <source>
        <dbReference type="Proteomes" id="UP000245634"/>
    </source>
</evidence>
<gene>
    <name evidence="1" type="ORF">C7459_11326</name>
</gene>
<name>A0A316DAA4_9BACL</name>
<dbReference type="EMBL" id="QGGL01000013">
    <property type="protein sequence ID" value="PWK09592.1"/>
    <property type="molecule type" value="Genomic_DNA"/>
</dbReference>
<dbReference type="Proteomes" id="UP000245634">
    <property type="component" value="Unassembled WGS sequence"/>
</dbReference>
<keyword evidence="2" id="KW-1185">Reference proteome</keyword>